<gene>
    <name evidence="2" type="ORF">VFPFJ_08140</name>
</gene>
<accession>A0A179H840</accession>
<proteinExistence type="predicted"/>
<feature type="compositionally biased region" description="Basic residues" evidence="1">
    <location>
        <begin position="126"/>
        <end position="135"/>
    </location>
</feature>
<dbReference type="EMBL" id="LSBI01000007">
    <property type="protein sequence ID" value="OAQ85751.1"/>
    <property type="molecule type" value="Genomic_DNA"/>
</dbReference>
<evidence type="ECO:0000313" key="2">
    <source>
        <dbReference type="EMBL" id="OAQ85751.1"/>
    </source>
</evidence>
<feature type="compositionally biased region" description="Basic and acidic residues" evidence="1">
    <location>
        <begin position="73"/>
        <end position="82"/>
    </location>
</feature>
<evidence type="ECO:0000256" key="1">
    <source>
        <dbReference type="SAM" id="MobiDB-lite"/>
    </source>
</evidence>
<reference evidence="2 3" key="1">
    <citation type="submission" date="2016-02" db="EMBL/GenBank/DDBJ databases">
        <title>Biosynthesis of antibiotic leucinostatins and their inhibition on Phytophthora in bio-control Purpureocillium lilacinum.</title>
        <authorList>
            <person name="Wang G."/>
            <person name="Liu Z."/>
            <person name="Lin R."/>
            <person name="Li E."/>
            <person name="Mao Z."/>
            <person name="Ling J."/>
            <person name="Yin W."/>
            <person name="Xie B."/>
        </authorList>
    </citation>
    <scope>NUCLEOTIDE SEQUENCE [LARGE SCALE GENOMIC DNA]</scope>
    <source>
        <strain evidence="2">PLFJ-1</strain>
    </source>
</reference>
<evidence type="ECO:0000313" key="3">
    <source>
        <dbReference type="Proteomes" id="UP000078340"/>
    </source>
</evidence>
<dbReference type="AlphaFoldDB" id="A0A179H840"/>
<sequence>MKPTRLPVTTAAGCPWLTDRPQETWSRPVVSSDLSGSRLQSRTQLITSSWPGSRLWPPPTASSPGLGRGGKGIVDEATHRQDPAPTTVVSGLNSGRRRGCALAGGFRPGRLRSRGTRMAARERVRGGRRRARQHRQTLPFGA</sequence>
<dbReference type="Proteomes" id="UP000078340">
    <property type="component" value="Unassembled WGS sequence"/>
</dbReference>
<feature type="region of interest" description="Disordered" evidence="1">
    <location>
        <begin position="49"/>
        <end position="142"/>
    </location>
</feature>
<comment type="caution">
    <text evidence="2">The sequence shown here is derived from an EMBL/GenBank/DDBJ whole genome shotgun (WGS) entry which is preliminary data.</text>
</comment>
<name>A0A179H840_PURLI</name>
<feature type="region of interest" description="Disordered" evidence="1">
    <location>
        <begin position="1"/>
        <end position="21"/>
    </location>
</feature>
<protein>
    <submittedName>
        <fullName evidence="2">Uncharacterized protein</fullName>
    </submittedName>
</protein>
<organism evidence="2 3">
    <name type="scientific">Purpureocillium lilacinum</name>
    <name type="common">Paecilomyces lilacinus</name>
    <dbReference type="NCBI Taxonomy" id="33203"/>
    <lineage>
        <taxon>Eukaryota</taxon>
        <taxon>Fungi</taxon>
        <taxon>Dikarya</taxon>
        <taxon>Ascomycota</taxon>
        <taxon>Pezizomycotina</taxon>
        <taxon>Sordariomycetes</taxon>
        <taxon>Hypocreomycetidae</taxon>
        <taxon>Hypocreales</taxon>
        <taxon>Ophiocordycipitaceae</taxon>
        <taxon>Purpureocillium</taxon>
    </lineage>
</organism>